<dbReference type="InterPro" id="IPR011761">
    <property type="entry name" value="ATP-grasp"/>
</dbReference>
<keyword evidence="10 14" id="KW-0133">Cell shape</keyword>
<evidence type="ECO:0000256" key="12">
    <source>
        <dbReference type="ARBA" id="ARBA00023211"/>
    </source>
</evidence>
<keyword evidence="5 14" id="KW-0436">Ligase</keyword>
<proteinExistence type="inferred from homology"/>
<dbReference type="InterPro" id="IPR005905">
    <property type="entry name" value="D_ala_D_ala"/>
</dbReference>
<dbReference type="NCBIfam" id="TIGR01205">
    <property type="entry name" value="D_ala_D_alaTIGR"/>
    <property type="match status" value="1"/>
</dbReference>
<evidence type="ECO:0000313" key="20">
    <source>
        <dbReference type="Proteomes" id="UP000181899"/>
    </source>
</evidence>
<dbReference type="PROSITE" id="PS50975">
    <property type="entry name" value="ATP_GRASP"/>
    <property type="match status" value="1"/>
</dbReference>
<dbReference type="OrthoDB" id="9813261at2"/>
<reference evidence="19 20" key="1">
    <citation type="submission" date="2016-10" db="EMBL/GenBank/DDBJ databases">
        <authorList>
            <person name="de Groot N.N."/>
        </authorList>
    </citation>
    <scope>NUCLEOTIDE SEQUENCE [LARGE SCALE GENOMIC DNA]</scope>
    <source>
        <strain evidence="19 20">ML2</strain>
    </source>
</reference>
<feature type="binding site" evidence="16">
    <location>
        <position position="261"/>
    </location>
    <ligand>
        <name>Mg(2+)</name>
        <dbReference type="ChEBI" id="CHEBI:18420"/>
        <label>2</label>
    </ligand>
</feature>
<dbReference type="GO" id="GO:0009252">
    <property type="term" value="P:peptidoglycan biosynthetic process"/>
    <property type="evidence" value="ECO:0007669"/>
    <property type="project" value="UniProtKB-UniRule"/>
</dbReference>
<evidence type="ECO:0000256" key="8">
    <source>
        <dbReference type="ARBA" id="ARBA00022840"/>
    </source>
</evidence>
<dbReference type="GO" id="GO:0071555">
    <property type="term" value="P:cell wall organization"/>
    <property type="evidence" value="ECO:0007669"/>
    <property type="project" value="UniProtKB-KW"/>
</dbReference>
<dbReference type="NCBIfam" id="NF002378">
    <property type="entry name" value="PRK01372.1"/>
    <property type="match status" value="1"/>
</dbReference>
<dbReference type="FunFam" id="3.40.50.20:FF:000031">
    <property type="entry name" value="D-alanine--D-alanine ligase"/>
    <property type="match status" value="1"/>
</dbReference>
<comment type="similarity">
    <text evidence="3 14">Belongs to the D-alanine--D-alanine ligase family.</text>
</comment>
<comment type="pathway">
    <text evidence="14">Cell wall biogenesis; peptidoglycan biosynthesis.</text>
</comment>
<dbReference type="InterPro" id="IPR000291">
    <property type="entry name" value="D-Ala_lig_Van_CS"/>
</dbReference>
<dbReference type="Gene3D" id="3.30.470.20">
    <property type="entry name" value="ATP-grasp fold, B domain"/>
    <property type="match status" value="1"/>
</dbReference>
<dbReference type="eggNOG" id="COG1181">
    <property type="taxonomic scope" value="Bacteria"/>
</dbReference>
<dbReference type="PANTHER" id="PTHR23132">
    <property type="entry name" value="D-ALANINE--D-ALANINE LIGASE"/>
    <property type="match status" value="1"/>
</dbReference>
<keyword evidence="8 17" id="KW-0067">ATP-binding</keyword>
<dbReference type="PROSITE" id="PS00844">
    <property type="entry name" value="DALA_DALA_LIGASE_2"/>
    <property type="match status" value="1"/>
</dbReference>
<dbReference type="RefSeq" id="WP_074910807.1">
    <property type="nucleotide sequence ID" value="NZ_FOVK01000001.1"/>
</dbReference>
<evidence type="ECO:0000256" key="4">
    <source>
        <dbReference type="ARBA" id="ARBA00022490"/>
    </source>
</evidence>
<keyword evidence="11 14" id="KW-0573">Peptidoglycan synthesis</keyword>
<dbReference type="PANTHER" id="PTHR23132:SF23">
    <property type="entry name" value="D-ALANINE--D-ALANINE LIGASE B"/>
    <property type="match status" value="1"/>
</dbReference>
<evidence type="ECO:0000256" key="10">
    <source>
        <dbReference type="ARBA" id="ARBA00022960"/>
    </source>
</evidence>
<dbReference type="SUPFAM" id="SSF56059">
    <property type="entry name" value="Glutathione synthetase ATP-binding domain-like"/>
    <property type="match status" value="1"/>
</dbReference>
<comment type="subcellular location">
    <subcellularLocation>
        <location evidence="2 14">Cytoplasm</location>
    </subcellularLocation>
</comment>
<comment type="cofactor">
    <cofactor evidence="16">
        <name>Mg(2+)</name>
        <dbReference type="ChEBI" id="CHEBI:18420"/>
    </cofactor>
    <cofactor evidence="16">
        <name>Mn(2+)</name>
        <dbReference type="ChEBI" id="CHEBI:29035"/>
    </cofactor>
    <text evidence="16">Binds 2 magnesium or manganese ions per subunit.</text>
</comment>
<dbReference type="STRING" id="398199.SAMN05421804_101481"/>
<accession>A0A1I4Z1D8</accession>
<dbReference type="PIRSF" id="PIRSF039102">
    <property type="entry name" value="Ddl/VanB"/>
    <property type="match status" value="1"/>
</dbReference>
<dbReference type="GO" id="GO:0005524">
    <property type="term" value="F:ATP binding"/>
    <property type="evidence" value="ECO:0007669"/>
    <property type="project" value="UniProtKB-UniRule"/>
</dbReference>
<dbReference type="HAMAP" id="MF_00047">
    <property type="entry name" value="Dala_Dala_lig"/>
    <property type="match status" value="1"/>
</dbReference>
<dbReference type="UniPathway" id="UPA00219"/>
<dbReference type="InterPro" id="IPR011127">
    <property type="entry name" value="Dala_Dala_lig_N"/>
</dbReference>
<keyword evidence="12 16" id="KW-0464">Manganese</keyword>
<dbReference type="AlphaFoldDB" id="A0A1I4Z1D8"/>
<sequence length="302" mass="33135">MKIGVIMGGISSEREVSLSSGREILNHINFNGYEGVEIILDTKTDIFEKVKGIDFALLALHGKYGEDGTVQSILDSLEIPYSGCGMLSSALCMDKDLTKTVLRNHGVRTAEWFVVKNAAEVTKEMVEALKYPVVVKPNRGGSSVATFICKSFDEVVEGVKEGLKVDSEVMVEEFIKGDEITVPILDGEALPTLIIKPVKGGFFDYQSKYEDGGAEEVIIEYEEALQSEINDLALTTFSALKCDVYARVDFIVRDGVPYLLEINTLPGMTRTSLFPKSAKGIGLSYQGLLDRIIQSSLKLRAK</sequence>
<dbReference type="GO" id="GO:0046872">
    <property type="term" value="F:metal ion binding"/>
    <property type="evidence" value="ECO:0007669"/>
    <property type="project" value="UniProtKB-KW"/>
</dbReference>
<feature type="active site" evidence="15">
    <location>
        <position position="13"/>
    </location>
</feature>
<keyword evidence="4 14" id="KW-0963">Cytoplasm</keyword>
<evidence type="ECO:0000256" key="11">
    <source>
        <dbReference type="ARBA" id="ARBA00022984"/>
    </source>
</evidence>
<evidence type="ECO:0000256" key="9">
    <source>
        <dbReference type="ARBA" id="ARBA00022842"/>
    </source>
</evidence>
<evidence type="ECO:0000256" key="13">
    <source>
        <dbReference type="ARBA" id="ARBA00023316"/>
    </source>
</evidence>
<feature type="binding site" evidence="16">
    <location>
        <position position="263"/>
    </location>
    <ligand>
        <name>Mg(2+)</name>
        <dbReference type="ChEBI" id="CHEBI:18420"/>
        <label>2</label>
    </ligand>
</feature>
<feature type="domain" description="ATP-grasp" evidence="18">
    <location>
        <begin position="99"/>
        <end position="294"/>
    </location>
</feature>
<evidence type="ECO:0000256" key="17">
    <source>
        <dbReference type="PROSITE-ProRule" id="PRU00409"/>
    </source>
</evidence>
<comment type="cofactor">
    <cofactor evidence="1">
        <name>Mn(2+)</name>
        <dbReference type="ChEBI" id="CHEBI:29035"/>
    </cofactor>
</comment>
<dbReference type="Gene3D" id="3.40.50.20">
    <property type="match status" value="1"/>
</dbReference>
<feature type="active site" evidence="15">
    <location>
        <position position="142"/>
    </location>
</feature>
<evidence type="ECO:0000256" key="14">
    <source>
        <dbReference type="HAMAP-Rule" id="MF_00047"/>
    </source>
</evidence>
<dbReference type="Proteomes" id="UP000181899">
    <property type="component" value="Unassembled WGS sequence"/>
</dbReference>
<dbReference type="GO" id="GO:0008360">
    <property type="term" value="P:regulation of cell shape"/>
    <property type="evidence" value="ECO:0007669"/>
    <property type="project" value="UniProtKB-KW"/>
</dbReference>
<comment type="catalytic activity">
    <reaction evidence="14">
        <text>2 D-alanine + ATP = D-alanyl-D-alanine + ADP + phosphate + H(+)</text>
        <dbReference type="Rhea" id="RHEA:11224"/>
        <dbReference type="ChEBI" id="CHEBI:15378"/>
        <dbReference type="ChEBI" id="CHEBI:30616"/>
        <dbReference type="ChEBI" id="CHEBI:43474"/>
        <dbReference type="ChEBI" id="CHEBI:57416"/>
        <dbReference type="ChEBI" id="CHEBI:57822"/>
        <dbReference type="ChEBI" id="CHEBI:456216"/>
        <dbReference type="EC" id="6.3.2.4"/>
    </reaction>
</comment>
<evidence type="ECO:0000256" key="3">
    <source>
        <dbReference type="ARBA" id="ARBA00010871"/>
    </source>
</evidence>
<keyword evidence="6 16" id="KW-0479">Metal-binding</keyword>
<evidence type="ECO:0000256" key="2">
    <source>
        <dbReference type="ARBA" id="ARBA00004496"/>
    </source>
</evidence>
<dbReference type="Gene3D" id="3.30.1490.20">
    <property type="entry name" value="ATP-grasp fold, A domain"/>
    <property type="match status" value="1"/>
</dbReference>
<dbReference type="Pfam" id="PF07478">
    <property type="entry name" value="Dala_Dala_lig_C"/>
    <property type="match status" value="1"/>
</dbReference>
<name>A0A1I4Z1D8_9CLOT</name>
<evidence type="ECO:0000313" key="19">
    <source>
        <dbReference type="EMBL" id="SFN44075.1"/>
    </source>
</evidence>
<dbReference type="InterPro" id="IPR016185">
    <property type="entry name" value="PreATP-grasp_dom_sf"/>
</dbReference>
<keyword evidence="20" id="KW-1185">Reference proteome</keyword>
<organism evidence="19 20">
    <name type="scientific">Proteiniclasticum ruminis</name>
    <dbReference type="NCBI Taxonomy" id="398199"/>
    <lineage>
        <taxon>Bacteria</taxon>
        <taxon>Bacillati</taxon>
        <taxon>Bacillota</taxon>
        <taxon>Clostridia</taxon>
        <taxon>Eubacteriales</taxon>
        <taxon>Clostridiaceae</taxon>
        <taxon>Proteiniclasticum</taxon>
    </lineage>
</organism>
<dbReference type="EMBL" id="FOVK01000001">
    <property type="protein sequence ID" value="SFN44075.1"/>
    <property type="molecule type" value="Genomic_DNA"/>
</dbReference>
<feature type="active site" evidence="15">
    <location>
        <position position="272"/>
    </location>
</feature>
<evidence type="ECO:0000256" key="7">
    <source>
        <dbReference type="ARBA" id="ARBA00022741"/>
    </source>
</evidence>
<comment type="function">
    <text evidence="14">Cell wall formation.</text>
</comment>
<dbReference type="InterPro" id="IPR013815">
    <property type="entry name" value="ATP_grasp_subdomain_1"/>
</dbReference>
<protein>
    <recommendedName>
        <fullName evidence="14">D-alanine--D-alanine ligase</fullName>
        <ecNumber evidence="14">6.3.2.4</ecNumber>
    </recommendedName>
    <alternativeName>
        <fullName evidence="14">D-Ala-D-Ala ligase</fullName>
    </alternativeName>
    <alternativeName>
        <fullName evidence="14">D-alanylalanine synthetase</fullName>
    </alternativeName>
</protein>
<dbReference type="EC" id="6.3.2.4" evidence="14"/>
<dbReference type="PROSITE" id="PS00843">
    <property type="entry name" value="DALA_DALA_LIGASE_1"/>
    <property type="match status" value="1"/>
</dbReference>
<keyword evidence="13 14" id="KW-0961">Cell wall biogenesis/degradation</keyword>
<dbReference type="InterPro" id="IPR011095">
    <property type="entry name" value="Dala_Dala_lig_C"/>
</dbReference>
<feature type="binding site" evidence="16">
    <location>
        <position position="261"/>
    </location>
    <ligand>
        <name>Mg(2+)</name>
        <dbReference type="ChEBI" id="CHEBI:18420"/>
        <label>1</label>
    </ligand>
</feature>
<evidence type="ECO:0000259" key="18">
    <source>
        <dbReference type="PROSITE" id="PS50975"/>
    </source>
</evidence>
<evidence type="ECO:0000256" key="6">
    <source>
        <dbReference type="ARBA" id="ARBA00022723"/>
    </source>
</evidence>
<evidence type="ECO:0000256" key="1">
    <source>
        <dbReference type="ARBA" id="ARBA00001936"/>
    </source>
</evidence>
<evidence type="ECO:0000256" key="16">
    <source>
        <dbReference type="PIRSR" id="PIRSR039102-3"/>
    </source>
</evidence>
<dbReference type="Pfam" id="PF01820">
    <property type="entry name" value="Dala_Dala_lig_N"/>
    <property type="match status" value="1"/>
</dbReference>
<dbReference type="GO" id="GO:0008716">
    <property type="term" value="F:D-alanine-D-alanine ligase activity"/>
    <property type="evidence" value="ECO:0007669"/>
    <property type="project" value="UniProtKB-UniRule"/>
</dbReference>
<dbReference type="SMART" id="SM01209">
    <property type="entry name" value="GARS_A"/>
    <property type="match status" value="1"/>
</dbReference>
<dbReference type="GO" id="GO:0005737">
    <property type="term" value="C:cytoplasm"/>
    <property type="evidence" value="ECO:0007669"/>
    <property type="project" value="UniProtKB-SubCell"/>
</dbReference>
<keyword evidence="9 16" id="KW-0460">Magnesium</keyword>
<keyword evidence="7 17" id="KW-0547">Nucleotide-binding</keyword>
<dbReference type="SUPFAM" id="SSF52440">
    <property type="entry name" value="PreATP-grasp domain"/>
    <property type="match status" value="1"/>
</dbReference>
<feature type="binding site" evidence="16">
    <location>
        <position position="249"/>
    </location>
    <ligand>
        <name>Mg(2+)</name>
        <dbReference type="ChEBI" id="CHEBI:18420"/>
        <label>1</label>
    </ligand>
</feature>
<evidence type="ECO:0000256" key="15">
    <source>
        <dbReference type="PIRSR" id="PIRSR039102-1"/>
    </source>
</evidence>
<gene>
    <name evidence="14" type="primary">ddl</name>
    <name evidence="19" type="ORF">SAMN04488695_101893</name>
</gene>
<evidence type="ECO:0000256" key="5">
    <source>
        <dbReference type="ARBA" id="ARBA00022598"/>
    </source>
</evidence>